<protein>
    <submittedName>
        <fullName evidence="3">VanZ family protein</fullName>
    </submittedName>
</protein>
<gene>
    <name evidence="3" type="ORF">HNQ59_003580</name>
</gene>
<comment type="caution">
    <text evidence="3">The sequence shown here is derived from an EMBL/GenBank/DDBJ whole genome shotgun (WGS) entry which is preliminary data.</text>
</comment>
<keyword evidence="1" id="KW-0812">Transmembrane</keyword>
<feature type="transmembrane region" description="Helical" evidence="1">
    <location>
        <begin position="22"/>
        <end position="40"/>
    </location>
</feature>
<feature type="transmembrane region" description="Helical" evidence="1">
    <location>
        <begin position="91"/>
        <end position="113"/>
    </location>
</feature>
<feature type="transmembrane region" description="Helical" evidence="1">
    <location>
        <begin position="302"/>
        <end position="329"/>
    </location>
</feature>
<evidence type="ECO:0000313" key="4">
    <source>
        <dbReference type="Proteomes" id="UP000575898"/>
    </source>
</evidence>
<dbReference type="NCBIfam" id="NF037970">
    <property type="entry name" value="vanZ_1"/>
    <property type="match status" value="1"/>
</dbReference>
<sequence>MPWQTPIALLAREAPRSYLSRHVSWIYALIILLISLYPFSSWRWPVSPLWAFLSYPTPYYHSHVDDALNVLAYIPLGGALFSLLRSRLAAFWAFLLAIILGACLSFLVESLQMFLPTRVPSNLDIYHNTLGTIIGAWMAWGIGSRTIMRRFNLLRHHWFVEGGWADFGLVLLLSWFLTQLDPAIPLFGVVFRPVGLPQPFQSPLADPSLFLQLLEAGDAMLNLLIIGLLVSLLVQHRRFWPIIMLSIIAVALVIKLAMAGMLLKPFALFQWLNWRTVSGLLAAMVLLPILLKLVLVPRALTCALAVLTSLAVDWLWPLKASAGAALALFRKPNVQLTNFNGMSHVMADLWPWLLLVFLAGFVWHYSRHHHPRWL</sequence>
<accession>A0A840MTZ0</accession>
<feature type="transmembrane region" description="Helical" evidence="1">
    <location>
        <begin position="274"/>
        <end position="295"/>
    </location>
</feature>
<evidence type="ECO:0000313" key="3">
    <source>
        <dbReference type="EMBL" id="MBB5020262.1"/>
    </source>
</evidence>
<keyword evidence="1" id="KW-1133">Transmembrane helix</keyword>
<dbReference type="AlphaFoldDB" id="A0A840MTZ0"/>
<dbReference type="InterPro" id="IPR006976">
    <property type="entry name" value="VanZ-like"/>
</dbReference>
<organism evidence="3 4">
    <name type="scientific">Chitinivorax tropicus</name>
    <dbReference type="NCBI Taxonomy" id="714531"/>
    <lineage>
        <taxon>Bacteria</taxon>
        <taxon>Pseudomonadati</taxon>
        <taxon>Pseudomonadota</taxon>
        <taxon>Betaproteobacteria</taxon>
        <taxon>Chitinivorax</taxon>
    </lineage>
</organism>
<proteinExistence type="predicted"/>
<dbReference type="Proteomes" id="UP000575898">
    <property type="component" value="Unassembled WGS sequence"/>
</dbReference>
<feature type="transmembrane region" description="Helical" evidence="1">
    <location>
        <begin position="242"/>
        <end position="262"/>
    </location>
</feature>
<dbReference type="RefSeq" id="WP_184041667.1">
    <property type="nucleotide sequence ID" value="NZ_JACHHY010000029.1"/>
</dbReference>
<keyword evidence="1" id="KW-0472">Membrane</keyword>
<keyword evidence="4" id="KW-1185">Reference proteome</keyword>
<dbReference type="Pfam" id="PF04892">
    <property type="entry name" value="VanZ"/>
    <property type="match status" value="1"/>
</dbReference>
<reference evidence="3 4" key="1">
    <citation type="submission" date="2020-08" db="EMBL/GenBank/DDBJ databases">
        <title>Genomic Encyclopedia of Type Strains, Phase IV (KMG-IV): sequencing the most valuable type-strain genomes for metagenomic binning, comparative biology and taxonomic classification.</title>
        <authorList>
            <person name="Goeker M."/>
        </authorList>
    </citation>
    <scope>NUCLEOTIDE SEQUENCE [LARGE SCALE GENOMIC DNA]</scope>
    <source>
        <strain evidence="3 4">DSM 27165</strain>
    </source>
</reference>
<feature type="domain" description="VanZ-like" evidence="2">
    <location>
        <begin position="32"/>
        <end position="140"/>
    </location>
</feature>
<feature type="transmembrane region" description="Helical" evidence="1">
    <location>
        <begin position="67"/>
        <end position="84"/>
    </location>
</feature>
<name>A0A840MTZ0_9PROT</name>
<feature type="transmembrane region" description="Helical" evidence="1">
    <location>
        <begin position="164"/>
        <end position="189"/>
    </location>
</feature>
<feature type="transmembrane region" description="Helical" evidence="1">
    <location>
        <begin position="209"/>
        <end position="230"/>
    </location>
</feature>
<feature type="transmembrane region" description="Helical" evidence="1">
    <location>
        <begin position="125"/>
        <end position="143"/>
    </location>
</feature>
<evidence type="ECO:0000256" key="1">
    <source>
        <dbReference type="SAM" id="Phobius"/>
    </source>
</evidence>
<feature type="transmembrane region" description="Helical" evidence="1">
    <location>
        <begin position="349"/>
        <end position="366"/>
    </location>
</feature>
<evidence type="ECO:0000259" key="2">
    <source>
        <dbReference type="Pfam" id="PF04892"/>
    </source>
</evidence>
<dbReference type="EMBL" id="JACHHY010000029">
    <property type="protein sequence ID" value="MBB5020262.1"/>
    <property type="molecule type" value="Genomic_DNA"/>
</dbReference>